<name>A0A501X840_9BACT</name>
<reference evidence="2 3" key="1">
    <citation type="submission" date="2019-06" db="EMBL/GenBank/DDBJ databases">
        <title>Mycoplasma falconis type strain whole genome sequence.</title>
        <authorList>
            <person name="Spergser J."/>
        </authorList>
    </citation>
    <scope>NUCLEOTIDE SEQUENCE [LARGE SCALE GENOMIC DNA]</scope>
    <source>
        <strain evidence="2 3">ATCC 51372</strain>
    </source>
</reference>
<keyword evidence="3" id="KW-1185">Reference proteome</keyword>
<dbReference type="OrthoDB" id="398866at2"/>
<keyword evidence="1" id="KW-0812">Transmembrane</keyword>
<evidence type="ECO:0000313" key="3">
    <source>
        <dbReference type="Proteomes" id="UP000319776"/>
    </source>
</evidence>
<dbReference type="RefSeq" id="WP_140781555.1">
    <property type="nucleotide sequence ID" value="NZ_VFSS01000014.1"/>
</dbReference>
<comment type="caution">
    <text evidence="2">The sequence shown here is derived from an EMBL/GenBank/DDBJ whole genome shotgun (WGS) entry which is preliminary data.</text>
</comment>
<protein>
    <submittedName>
        <fullName evidence="2">Uncharacterized protein</fullName>
    </submittedName>
</protein>
<keyword evidence="1" id="KW-1133">Transmembrane helix</keyword>
<dbReference type="AlphaFoldDB" id="A0A501X840"/>
<keyword evidence="1" id="KW-0472">Membrane</keyword>
<proteinExistence type="predicted"/>
<evidence type="ECO:0000256" key="1">
    <source>
        <dbReference type="SAM" id="Phobius"/>
    </source>
</evidence>
<gene>
    <name evidence="2" type="ORF">FJO69_02840</name>
</gene>
<dbReference type="NCBIfam" id="NF045939">
    <property type="entry name" value="MHJ_0274_fam"/>
    <property type="match status" value="1"/>
</dbReference>
<dbReference type="Proteomes" id="UP000319776">
    <property type="component" value="Unassembled WGS sequence"/>
</dbReference>
<dbReference type="EMBL" id="VFSS01000014">
    <property type="protein sequence ID" value="TPE56569.1"/>
    <property type="molecule type" value="Genomic_DNA"/>
</dbReference>
<organism evidence="2 3">
    <name type="scientific">[Mycoplasma] falconis</name>
    <dbReference type="NCBI Taxonomy" id="92403"/>
    <lineage>
        <taxon>Bacteria</taxon>
        <taxon>Bacillati</taxon>
        <taxon>Mycoplasmatota</taxon>
        <taxon>Mycoplasmoidales</taxon>
        <taxon>Metamycoplasmataceae</taxon>
        <taxon>Metamycoplasma</taxon>
    </lineage>
</organism>
<sequence>MNFKALFDEANVADDKNIGGNKQDYSGMGQIVVYVILGVLFAVVIGYIIFKITKAKLAKKKAFKQEKKKAEENLTSYYEYIMTIDAIIKKTLKELEEFNVIVGKVKMSQIKRGAKKLIYKLMSREDFIHSFVNNPQYKTFIDNIEVLYALDANQWMAKRPELIEYFERQYSRVPRGERFNELTPLINKAVEEKFYEETKTK</sequence>
<feature type="transmembrane region" description="Helical" evidence="1">
    <location>
        <begin position="31"/>
        <end position="50"/>
    </location>
</feature>
<evidence type="ECO:0000313" key="2">
    <source>
        <dbReference type="EMBL" id="TPE56569.1"/>
    </source>
</evidence>
<accession>A0A501X840</accession>